<dbReference type="Pfam" id="PF00583">
    <property type="entry name" value="Acetyltransf_1"/>
    <property type="match status" value="1"/>
</dbReference>
<dbReference type="RefSeq" id="WP_307904693.1">
    <property type="nucleotide sequence ID" value="NZ_AP027059.1"/>
</dbReference>
<dbReference type="InterPro" id="IPR016181">
    <property type="entry name" value="Acyl_CoA_acyltransferase"/>
</dbReference>
<evidence type="ECO:0000313" key="4">
    <source>
        <dbReference type="EMBL" id="BDU49747.1"/>
    </source>
</evidence>
<gene>
    <name evidence="4" type="primary">rimI</name>
    <name evidence="4" type="ORF">HLVA_03160</name>
</gene>
<dbReference type="Gene3D" id="3.40.630.30">
    <property type="match status" value="1"/>
</dbReference>
<dbReference type="PROSITE" id="PS51186">
    <property type="entry name" value="GNAT"/>
    <property type="match status" value="1"/>
</dbReference>
<dbReference type="InterPro" id="IPR050769">
    <property type="entry name" value="NAT_camello-type"/>
</dbReference>
<dbReference type="EMBL" id="AP027059">
    <property type="protein sequence ID" value="BDU49747.1"/>
    <property type="molecule type" value="Genomic_DNA"/>
</dbReference>
<comment type="catalytic activity">
    <reaction evidence="2">
        <text>N-terminal L-alanyl-[ribosomal protein bS18] + acetyl-CoA = N-terminal N(alpha)-acetyl-L-alanyl-[ribosomal protein bS18] + CoA + H(+)</text>
        <dbReference type="Rhea" id="RHEA:43756"/>
        <dbReference type="Rhea" id="RHEA-COMP:10676"/>
        <dbReference type="Rhea" id="RHEA-COMP:10677"/>
        <dbReference type="ChEBI" id="CHEBI:15378"/>
        <dbReference type="ChEBI" id="CHEBI:57287"/>
        <dbReference type="ChEBI" id="CHEBI:57288"/>
        <dbReference type="ChEBI" id="CHEBI:64718"/>
        <dbReference type="ChEBI" id="CHEBI:83683"/>
        <dbReference type="EC" id="2.3.1.266"/>
    </reaction>
</comment>
<proteinExistence type="inferred from homology"/>
<dbReference type="KEGG" id="haby:HLVA_03160"/>
<dbReference type="Proteomes" id="UP001321582">
    <property type="component" value="Chromosome"/>
</dbReference>
<dbReference type="GO" id="GO:0005737">
    <property type="term" value="C:cytoplasm"/>
    <property type="evidence" value="ECO:0007669"/>
    <property type="project" value="UniProtKB-SubCell"/>
</dbReference>
<dbReference type="InterPro" id="IPR000182">
    <property type="entry name" value="GNAT_dom"/>
</dbReference>
<dbReference type="PANTHER" id="PTHR13947:SF37">
    <property type="entry name" value="LD18367P"/>
    <property type="match status" value="1"/>
</dbReference>
<evidence type="ECO:0000313" key="5">
    <source>
        <dbReference type="Proteomes" id="UP001321582"/>
    </source>
</evidence>
<keyword evidence="1" id="KW-0808">Transferase</keyword>
<dbReference type="EC" id="2.3.1.266" evidence="2"/>
<evidence type="ECO:0000256" key="2">
    <source>
        <dbReference type="RuleBase" id="RU363094"/>
    </source>
</evidence>
<dbReference type="CDD" id="cd04301">
    <property type="entry name" value="NAT_SF"/>
    <property type="match status" value="1"/>
</dbReference>
<evidence type="ECO:0000259" key="3">
    <source>
        <dbReference type="PROSITE" id="PS51186"/>
    </source>
</evidence>
<dbReference type="AlphaFoldDB" id="A0AAU9DEI5"/>
<feature type="domain" description="N-acetyltransferase" evidence="3">
    <location>
        <begin position="1"/>
        <end position="141"/>
    </location>
</feature>
<dbReference type="NCBIfam" id="TIGR01575">
    <property type="entry name" value="rimI"/>
    <property type="match status" value="1"/>
</dbReference>
<evidence type="ECO:0000256" key="1">
    <source>
        <dbReference type="ARBA" id="ARBA00022679"/>
    </source>
</evidence>
<comment type="similarity">
    <text evidence="2">Belongs to the acetyltransferase family. RimI subfamily.</text>
</comment>
<dbReference type="SUPFAM" id="SSF55729">
    <property type="entry name" value="Acyl-CoA N-acyltransferases (Nat)"/>
    <property type="match status" value="1"/>
</dbReference>
<comment type="subcellular location">
    <subcellularLocation>
        <location evidence="2">Cytoplasm</location>
    </subcellularLocation>
</comment>
<sequence>MNKKITILDSISFIEMESFNKPWNKNIIKSMFESKEYLILVEYVKKEIVGYIILYNTSDVVEVLRVAVMKKFRNQGIGKTLLEKAIDETKKIGYNEIFLEVRVTNYSAIYLYKKVGFEKINIRKNYYKDSNEDALIMKKKL</sequence>
<dbReference type="InterPro" id="IPR006464">
    <property type="entry name" value="AcTrfase_RimI/Ard1"/>
</dbReference>
<dbReference type="PANTHER" id="PTHR13947">
    <property type="entry name" value="GNAT FAMILY N-ACETYLTRANSFERASE"/>
    <property type="match status" value="1"/>
</dbReference>
<accession>A0AAU9DEI5</accession>
<organism evidence="4 5">
    <name type="scientific">Haliovirga abyssi</name>
    <dbReference type="NCBI Taxonomy" id="2996794"/>
    <lineage>
        <taxon>Bacteria</taxon>
        <taxon>Fusobacteriati</taxon>
        <taxon>Fusobacteriota</taxon>
        <taxon>Fusobacteriia</taxon>
        <taxon>Fusobacteriales</taxon>
        <taxon>Haliovirgaceae</taxon>
        <taxon>Haliovirga</taxon>
    </lineage>
</organism>
<reference evidence="4 5" key="1">
    <citation type="submission" date="2022-11" db="EMBL/GenBank/DDBJ databases">
        <title>Haliovirga abyssi gen. nov., sp. nov., a mesophilic fermentative bacterium isolated from the Iheya North hydrothermal field and the proposal of Haliovirgaceae fam. nov.</title>
        <authorList>
            <person name="Miyazaki U."/>
            <person name="Tame A."/>
            <person name="Miyazaki J."/>
            <person name="Takai K."/>
            <person name="Sawayama S."/>
            <person name="Kitajima M."/>
            <person name="Okamoto A."/>
            <person name="Nakagawa S."/>
        </authorList>
    </citation>
    <scope>NUCLEOTIDE SEQUENCE [LARGE SCALE GENOMIC DNA]</scope>
    <source>
        <strain evidence="4 5">IC12</strain>
    </source>
</reference>
<keyword evidence="2" id="KW-0963">Cytoplasm</keyword>
<name>A0AAU9DEI5_9FUSO</name>
<dbReference type="GO" id="GO:0008999">
    <property type="term" value="F:protein-N-terminal-alanine acetyltransferase activity"/>
    <property type="evidence" value="ECO:0007669"/>
    <property type="project" value="UniProtKB-EC"/>
</dbReference>
<keyword evidence="5" id="KW-1185">Reference proteome</keyword>
<comment type="function">
    <text evidence="2">Acetylates the N-terminal alanine of ribosomal protein bS18.</text>
</comment>
<protein>
    <recommendedName>
        <fullName evidence="2">[Ribosomal protein bS18]-alanine N-acetyltransferase</fullName>
        <ecNumber evidence="2">2.3.1.266</ecNumber>
    </recommendedName>
</protein>